<dbReference type="STRING" id="1349421.OI18_21750"/>
<sequence length="570" mass="64887">MKLAIAPVQNNSWPVKAFLVEAASPSTWLRDIFQAGIQLKETVVYPLPGKTANSVWGCLVVMNEGNLPNTRHPLFQLAGDVLFIPACTALRPILISTDYQQLFRGARHLMHPELGLIELPAPIIWEEIVGLPAVEQVESVVPAETVFIPGDIKIFIVEERSPDDLIEQMNKELFPAPLTAGPLNFFEKIKLYLLRLLLGGKPDAAAPRSRFRNFMAKLFSQSGLEKPMQKLAANLEMLEERNKKEVDKLLELFRDNPAEALKYAIPIDSRGASRGSQPGAFELSRRWMNFSLFSGTGSGSGATVYLANNEMARLQEQYHKAANDLIERQQYEKAAFIYLKLLANPHRAAEVLETGKFYAEAAALYHKNNQLEKAAECYTKADMTRRAIDLYKQLNNPEKVGDLHASLKEYEDARNYYLQAATRQQEQYQYLDASRIYRHKLEDHEMAQATLLRGWNEGKEAVTCLGRYFSHIGDEKERIKEIKLFYSTNIHKRNSEKFLQVLKIDYDALVDISVEVRPILFEIISSLAPENPHILSELKLLIPDDNKLQKDIVLYRHQLLQEKKNKPIGL</sequence>
<gene>
    <name evidence="3" type="ORF">OI18_21750</name>
</gene>
<feature type="coiled-coil region" evidence="1">
    <location>
        <begin position="228"/>
        <end position="255"/>
    </location>
</feature>
<dbReference type="Pfam" id="PF19919">
    <property type="entry name" value="bpX3"/>
    <property type="match status" value="1"/>
</dbReference>
<dbReference type="Proteomes" id="UP000031408">
    <property type="component" value="Unassembled WGS sequence"/>
</dbReference>
<organism evidence="3 4">
    <name type="scientific">Flavihumibacter solisilvae</name>
    <dbReference type="NCBI Taxonomy" id="1349421"/>
    <lineage>
        <taxon>Bacteria</taxon>
        <taxon>Pseudomonadati</taxon>
        <taxon>Bacteroidota</taxon>
        <taxon>Chitinophagia</taxon>
        <taxon>Chitinophagales</taxon>
        <taxon>Chitinophagaceae</taxon>
        <taxon>Flavihumibacter</taxon>
    </lineage>
</organism>
<feature type="domain" description="MoxR-vWA-beta-propeller ternary system" evidence="2">
    <location>
        <begin position="2"/>
        <end position="169"/>
    </location>
</feature>
<reference evidence="3 4" key="1">
    <citation type="submission" date="2014-11" db="EMBL/GenBank/DDBJ databases">
        <title>Genome sequence of Flavihumibacter solisilvae 3-3.</title>
        <authorList>
            <person name="Zhou G."/>
            <person name="Li M."/>
            <person name="Wang G."/>
        </authorList>
    </citation>
    <scope>NUCLEOTIDE SEQUENCE [LARGE SCALE GENOMIC DNA]</scope>
    <source>
        <strain evidence="3 4">3-3</strain>
    </source>
</reference>
<accession>A0A0C1KZB5</accession>
<proteinExistence type="predicted"/>
<evidence type="ECO:0000313" key="3">
    <source>
        <dbReference type="EMBL" id="KIC92611.1"/>
    </source>
</evidence>
<evidence type="ECO:0000259" key="2">
    <source>
        <dbReference type="Pfam" id="PF19919"/>
    </source>
</evidence>
<evidence type="ECO:0000256" key="1">
    <source>
        <dbReference type="SAM" id="Coils"/>
    </source>
</evidence>
<dbReference type="AlphaFoldDB" id="A0A0C1KZB5"/>
<dbReference type="SUPFAM" id="SSF48452">
    <property type="entry name" value="TPR-like"/>
    <property type="match status" value="1"/>
</dbReference>
<name>A0A0C1KZB5_9BACT</name>
<dbReference type="InterPro" id="IPR045551">
    <property type="entry name" value="bpX3"/>
</dbReference>
<comment type="caution">
    <text evidence="3">The sequence shown here is derived from an EMBL/GenBank/DDBJ whole genome shotgun (WGS) entry which is preliminary data.</text>
</comment>
<dbReference type="OrthoDB" id="1235043at2"/>
<dbReference type="RefSeq" id="WP_039144004.1">
    <property type="nucleotide sequence ID" value="NZ_JSVC01000034.1"/>
</dbReference>
<dbReference type="Gene3D" id="1.25.40.10">
    <property type="entry name" value="Tetratricopeptide repeat domain"/>
    <property type="match status" value="1"/>
</dbReference>
<keyword evidence="4" id="KW-1185">Reference proteome</keyword>
<keyword evidence="1" id="KW-0175">Coiled coil</keyword>
<evidence type="ECO:0000313" key="4">
    <source>
        <dbReference type="Proteomes" id="UP000031408"/>
    </source>
</evidence>
<protein>
    <recommendedName>
        <fullName evidence="2">MoxR-vWA-beta-propeller ternary system domain-containing protein</fullName>
    </recommendedName>
</protein>
<dbReference type="EMBL" id="JSVC01000034">
    <property type="protein sequence ID" value="KIC92611.1"/>
    <property type="molecule type" value="Genomic_DNA"/>
</dbReference>
<dbReference type="InterPro" id="IPR011990">
    <property type="entry name" value="TPR-like_helical_dom_sf"/>
</dbReference>